<keyword evidence="2" id="KW-1185">Reference proteome</keyword>
<dbReference type="OrthoDB" id="1683583at2"/>
<evidence type="ECO:0000313" key="2">
    <source>
        <dbReference type="Proteomes" id="UP000192738"/>
    </source>
</evidence>
<name>A0A1W2C165_9FIRM</name>
<dbReference type="RefSeq" id="WP_084575937.1">
    <property type="nucleotide sequence ID" value="NZ_CP155572.1"/>
</dbReference>
<reference evidence="1 2" key="1">
    <citation type="submission" date="2017-04" db="EMBL/GenBank/DDBJ databases">
        <authorList>
            <person name="Afonso C.L."/>
            <person name="Miller P.J."/>
            <person name="Scott M.A."/>
            <person name="Spackman E."/>
            <person name="Goraichik I."/>
            <person name="Dimitrov K.M."/>
            <person name="Suarez D.L."/>
            <person name="Swayne D.E."/>
        </authorList>
    </citation>
    <scope>NUCLEOTIDE SEQUENCE [LARGE SCALE GENOMIC DNA]</scope>
    <source>
        <strain evidence="1 2">DSM 5090</strain>
    </source>
</reference>
<organism evidence="1 2">
    <name type="scientific">Sporomusa malonica</name>
    <dbReference type="NCBI Taxonomy" id="112901"/>
    <lineage>
        <taxon>Bacteria</taxon>
        <taxon>Bacillati</taxon>
        <taxon>Bacillota</taxon>
        <taxon>Negativicutes</taxon>
        <taxon>Selenomonadales</taxon>
        <taxon>Sporomusaceae</taxon>
        <taxon>Sporomusa</taxon>
    </lineage>
</organism>
<sequence>MRAIVSKDFFLGQTLPIKKIDRIAISAYGGDLSGTGLGSSENFRIPAHVLEPGQIILTPTEWCSLLAKVQNWPASMGIINLSDD</sequence>
<accession>A0A1W2C165</accession>
<protein>
    <submittedName>
        <fullName evidence="1">Uncharacterized protein</fullName>
    </submittedName>
</protein>
<proteinExistence type="predicted"/>
<dbReference type="AlphaFoldDB" id="A0A1W2C165"/>
<evidence type="ECO:0000313" key="1">
    <source>
        <dbReference type="EMBL" id="SMC78478.1"/>
    </source>
</evidence>
<dbReference type="Proteomes" id="UP000192738">
    <property type="component" value="Unassembled WGS sequence"/>
</dbReference>
<dbReference type="EMBL" id="FWXI01000009">
    <property type="protein sequence ID" value="SMC78478.1"/>
    <property type="molecule type" value="Genomic_DNA"/>
</dbReference>
<gene>
    <name evidence="1" type="ORF">SAMN04488500_10925</name>
</gene>